<dbReference type="AlphaFoldDB" id="A0A562LI46"/>
<comment type="caution">
    <text evidence="1">The sequence shown here is derived from an EMBL/GenBank/DDBJ whole genome shotgun (WGS) entry which is preliminary data.</text>
</comment>
<proteinExistence type="predicted"/>
<keyword evidence="2" id="KW-1185">Reference proteome</keyword>
<name>A0A562LI46_9FLAO</name>
<organism evidence="1 2">
    <name type="scientific">Flavobacterium cauense R2A-7</name>
    <dbReference type="NCBI Taxonomy" id="1341154"/>
    <lineage>
        <taxon>Bacteria</taxon>
        <taxon>Pseudomonadati</taxon>
        <taxon>Bacteroidota</taxon>
        <taxon>Flavobacteriia</taxon>
        <taxon>Flavobacteriales</taxon>
        <taxon>Flavobacteriaceae</taxon>
        <taxon>Flavobacterium</taxon>
    </lineage>
</organism>
<dbReference type="EMBL" id="VLKQ01000039">
    <property type="protein sequence ID" value="TWI07277.1"/>
    <property type="molecule type" value="Genomic_DNA"/>
</dbReference>
<reference evidence="1 2" key="1">
    <citation type="journal article" date="2015" name="Stand. Genomic Sci.">
        <title>Genomic Encyclopedia of Bacterial and Archaeal Type Strains, Phase III: the genomes of soil and plant-associated and newly described type strains.</title>
        <authorList>
            <person name="Whitman W.B."/>
            <person name="Woyke T."/>
            <person name="Klenk H.P."/>
            <person name="Zhou Y."/>
            <person name="Lilburn T.G."/>
            <person name="Beck B.J."/>
            <person name="De Vos P."/>
            <person name="Vandamme P."/>
            <person name="Eisen J.A."/>
            <person name="Garrity G."/>
            <person name="Hugenholtz P."/>
            <person name="Kyrpides N.C."/>
        </authorList>
    </citation>
    <scope>NUCLEOTIDE SEQUENCE [LARGE SCALE GENOMIC DNA]</scope>
    <source>
        <strain evidence="1 2">CGMCC 1.7270</strain>
    </source>
</reference>
<dbReference type="Proteomes" id="UP000319848">
    <property type="component" value="Unassembled WGS sequence"/>
</dbReference>
<accession>A0A562LI46</accession>
<sequence length="209" mass="24855">MRHHIPTIRMKNLKELFINKSLKSGGFYELSIQVCESSNNLPIQLYTDFVWSLENVLGPFNKEFDKIEINLKNIEHNGIVKFNNKYIPFLTFNIREESPVETGYNWFDICFYSSAIESIFGEEYTTWSENPKSPVEIDEFFKFTLKNLYNIFPFKLAIIDFEASGQYYLNDLKDKIELMWNHPKFYIGKENYKLILESNKKFCSIIEEI</sequence>
<evidence type="ECO:0000313" key="2">
    <source>
        <dbReference type="Proteomes" id="UP000319848"/>
    </source>
</evidence>
<evidence type="ECO:0000313" key="1">
    <source>
        <dbReference type="EMBL" id="TWI07277.1"/>
    </source>
</evidence>
<gene>
    <name evidence="1" type="ORF">IP98_02979</name>
</gene>
<protein>
    <submittedName>
        <fullName evidence="1">Uncharacterized protein</fullName>
    </submittedName>
</protein>